<evidence type="ECO:0000313" key="1">
    <source>
        <dbReference type="EMBL" id="KKL10817.1"/>
    </source>
</evidence>
<proteinExistence type="predicted"/>
<protein>
    <submittedName>
        <fullName evidence="1">Uncharacterized protein</fullName>
    </submittedName>
</protein>
<dbReference type="AlphaFoldDB" id="A0A0F9BAI9"/>
<organism evidence="1">
    <name type="scientific">marine sediment metagenome</name>
    <dbReference type="NCBI Taxonomy" id="412755"/>
    <lineage>
        <taxon>unclassified sequences</taxon>
        <taxon>metagenomes</taxon>
        <taxon>ecological metagenomes</taxon>
    </lineage>
</organism>
<comment type="caution">
    <text evidence="1">The sequence shown here is derived from an EMBL/GenBank/DDBJ whole genome shotgun (WGS) entry which is preliminary data.</text>
</comment>
<name>A0A0F9BAI9_9ZZZZ</name>
<accession>A0A0F9BAI9</accession>
<reference evidence="1" key="1">
    <citation type="journal article" date="2015" name="Nature">
        <title>Complex archaea that bridge the gap between prokaryotes and eukaryotes.</title>
        <authorList>
            <person name="Spang A."/>
            <person name="Saw J.H."/>
            <person name="Jorgensen S.L."/>
            <person name="Zaremba-Niedzwiedzka K."/>
            <person name="Martijn J."/>
            <person name="Lind A.E."/>
            <person name="van Eijk R."/>
            <person name="Schleper C."/>
            <person name="Guy L."/>
            <person name="Ettema T.J."/>
        </authorList>
    </citation>
    <scope>NUCLEOTIDE SEQUENCE</scope>
</reference>
<gene>
    <name evidence="1" type="ORF">LCGC14_2552030</name>
</gene>
<sequence>MKTICPYCNYKADSHETIDKQRNPKDGEISFCMNCGEISEFKDNSIIKIDLNSLDKNLKQEINKIRIAWLRTTAIENLKK</sequence>
<dbReference type="EMBL" id="LAZR01041908">
    <property type="protein sequence ID" value="KKL10817.1"/>
    <property type="molecule type" value="Genomic_DNA"/>
</dbReference>